<dbReference type="AlphaFoldDB" id="A0A4D6LXK5"/>
<proteinExistence type="predicted"/>
<dbReference type="EMBL" id="CP039349">
    <property type="protein sequence ID" value="QCD93078.1"/>
    <property type="molecule type" value="Genomic_DNA"/>
</dbReference>
<dbReference type="Proteomes" id="UP000501690">
    <property type="component" value="Linkage Group LG5"/>
</dbReference>
<sequence>MKLCMVSSLKLLYQDSSSKITRPLRLNSKRVNAYELEKVELDKVQEFETCPG</sequence>
<reference evidence="1 2" key="1">
    <citation type="submission" date="2019-04" db="EMBL/GenBank/DDBJ databases">
        <title>An improved genome assembly and genetic linkage map for asparagus bean, Vigna unguiculata ssp. sesquipedialis.</title>
        <authorList>
            <person name="Xia Q."/>
            <person name="Zhang R."/>
            <person name="Dong Y."/>
        </authorList>
    </citation>
    <scope>NUCLEOTIDE SEQUENCE [LARGE SCALE GENOMIC DNA]</scope>
    <source>
        <tissue evidence="1">Leaf</tissue>
    </source>
</reference>
<name>A0A4D6LXK5_VIGUN</name>
<accession>A0A4D6LXK5</accession>
<protein>
    <submittedName>
        <fullName evidence="1">Uncharacterized protein</fullName>
    </submittedName>
</protein>
<gene>
    <name evidence="1" type="ORF">DEO72_LG5g1149</name>
</gene>
<keyword evidence="2" id="KW-1185">Reference proteome</keyword>
<organism evidence="1 2">
    <name type="scientific">Vigna unguiculata</name>
    <name type="common">Cowpea</name>
    <dbReference type="NCBI Taxonomy" id="3917"/>
    <lineage>
        <taxon>Eukaryota</taxon>
        <taxon>Viridiplantae</taxon>
        <taxon>Streptophyta</taxon>
        <taxon>Embryophyta</taxon>
        <taxon>Tracheophyta</taxon>
        <taxon>Spermatophyta</taxon>
        <taxon>Magnoliopsida</taxon>
        <taxon>eudicotyledons</taxon>
        <taxon>Gunneridae</taxon>
        <taxon>Pentapetalae</taxon>
        <taxon>rosids</taxon>
        <taxon>fabids</taxon>
        <taxon>Fabales</taxon>
        <taxon>Fabaceae</taxon>
        <taxon>Papilionoideae</taxon>
        <taxon>50 kb inversion clade</taxon>
        <taxon>NPAAA clade</taxon>
        <taxon>indigoferoid/millettioid clade</taxon>
        <taxon>Phaseoleae</taxon>
        <taxon>Vigna</taxon>
    </lineage>
</organism>
<evidence type="ECO:0000313" key="1">
    <source>
        <dbReference type="EMBL" id="QCD93078.1"/>
    </source>
</evidence>
<evidence type="ECO:0000313" key="2">
    <source>
        <dbReference type="Proteomes" id="UP000501690"/>
    </source>
</evidence>